<dbReference type="PANTHER" id="PTHR33567:SF3">
    <property type="entry name" value="CHROMATE ION TRANSPORTER (EUROFUNG)"/>
    <property type="match status" value="1"/>
</dbReference>
<dbReference type="EMBL" id="SLXD01000014">
    <property type="protein sequence ID" value="TCO99736.1"/>
    <property type="molecule type" value="Genomic_DNA"/>
</dbReference>
<comment type="similarity">
    <text evidence="2">Belongs to the chromate ion transporter (CHR) (TC 2.A.51) family.</text>
</comment>
<dbReference type="PIRSF" id="PIRSF004810">
    <property type="entry name" value="ChrA"/>
    <property type="match status" value="1"/>
</dbReference>
<sequence>MPASDDRVPAAEPPRRGSALEVLLAFLKLGLGSFGGPVAHLGYFRTEFVERRRWLDDRRYGDLVALCQFLPGPASSQVGMALGLGRAGWAGALAAWAGFTLPSALVLILFAQGVATFPSLAASGAVHGLKVVAVAVVAQAVWGMARSLCPDRLRAGIAIAAALVVLAVPTAAGQIAAIVLGGLAGRHTQAPGQLAAATHQDGSVGRRTGALLLAAFAVLLLLLPMLAAAHPSPWLDAVAVFYKAGALVFGGGHVVLPLLQAGVVPPGWVDNDSFLAGYGAAQAVPGPLFTFAAYLGAAMPAPLGGWTGGLALLAVVFVPAFLLVAGALPFWEAIRRRDGVRRAMGGVNAAVVGILGAALYDPVWTSAIHSRADFGLALAAFGLLVCTRTSPAIVVALAAAAGWALGS</sequence>
<dbReference type="PANTHER" id="PTHR33567">
    <property type="entry name" value="CHROMATE ION TRANSPORTER (EUROFUNG)"/>
    <property type="match status" value="1"/>
</dbReference>
<dbReference type="OrthoDB" id="8969999at2"/>
<evidence type="ECO:0000313" key="8">
    <source>
        <dbReference type="EMBL" id="TCO99736.1"/>
    </source>
</evidence>
<feature type="transmembrane region" description="Helical" evidence="7">
    <location>
        <begin position="309"/>
        <end position="331"/>
    </location>
</feature>
<feature type="transmembrane region" description="Helical" evidence="7">
    <location>
        <begin position="380"/>
        <end position="405"/>
    </location>
</feature>
<dbReference type="NCBIfam" id="TIGR00937">
    <property type="entry name" value="2A51"/>
    <property type="match status" value="1"/>
</dbReference>
<comment type="caution">
    <text evidence="8">The sequence shown here is derived from an EMBL/GenBank/DDBJ whole genome shotgun (WGS) entry which is preliminary data.</text>
</comment>
<protein>
    <submittedName>
        <fullName evidence="8">Chromate transporter</fullName>
    </submittedName>
</protein>
<keyword evidence="5 7" id="KW-1133">Transmembrane helix</keyword>
<dbReference type="Proteomes" id="UP000295106">
    <property type="component" value="Unassembled WGS sequence"/>
</dbReference>
<feature type="transmembrane region" description="Helical" evidence="7">
    <location>
        <begin position="124"/>
        <end position="145"/>
    </location>
</feature>
<reference evidence="8 9" key="1">
    <citation type="submission" date="2019-03" db="EMBL/GenBank/DDBJ databases">
        <title>Genomic Encyclopedia of Type Strains, Phase IV (KMG-IV): sequencing the most valuable type-strain genomes for metagenomic binning, comparative biology and taxonomic classification.</title>
        <authorList>
            <person name="Goeker M."/>
        </authorList>
    </citation>
    <scope>NUCLEOTIDE SEQUENCE [LARGE SCALE GENOMIC DNA]</scope>
    <source>
        <strain evidence="8 9">DSM 1709</strain>
    </source>
</reference>
<proteinExistence type="inferred from homology"/>
<evidence type="ECO:0000256" key="1">
    <source>
        <dbReference type="ARBA" id="ARBA00004651"/>
    </source>
</evidence>
<dbReference type="AlphaFoldDB" id="A0A4R2M607"/>
<feature type="transmembrane region" description="Helical" evidence="7">
    <location>
        <begin position="157"/>
        <end position="184"/>
    </location>
</feature>
<feature type="transmembrane region" description="Helical" evidence="7">
    <location>
        <begin position="240"/>
        <end position="259"/>
    </location>
</feature>
<evidence type="ECO:0000256" key="5">
    <source>
        <dbReference type="ARBA" id="ARBA00022989"/>
    </source>
</evidence>
<keyword evidence="4 7" id="KW-0812">Transmembrane</keyword>
<dbReference type="GO" id="GO:0015109">
    <property type="term" value="F:chromate transmembrane transporter activity"/>
    <property type="evidence" value="ECO:0007669"/>
    <property type="project" value="InterPro"/>
</dbReference>
<accession>A0A4R2M607</accession>
<dbReference type="GO" id="GO:0005886">
    <property type="term" value="C:plasma membrane"/>
    <property type="evidence" value="ECO:0007669"/>
    <property type="project" value="UniProtKB-SubCell"/>
</dbReference>
<gene>
    <name evidence="8" type="ORF">EV684_11433</name>
</gene>
<feature type="transmembrane region" description="Helical" evidence="7">
    <location>
        <begin position="89"/>
        <end position="112"/>
    </location>
</feature>
<comment type="subcellular location">
    <subcellularLocation>
        <location evidence="1">Cell membrane</location>
        <topology evidence="1">Multi-pass membrane protein</topology>
    </subcellularLocation>
</comment>
<organism evidence="8 9">
    <name type="scientific">Rubrivivax gelatinosus</name>
    <name type="common">Rhodocyclus gelatinosus</name>
    <name type="synonym">Rhodopseudomonas gelatinosa</name>
    <dbReference type="NCBI Taxonomy" id="28068"/>
    <lineage>
        <taxon>Bacteria</taxon>
        <taxon>Pseudomonadati</taxon>
        <taxon>Pseudomonadota</taxon>
        <taxon>Betaproteobacteria</taxon>
        <taxon>Burkholderiales</taxon>
        <taxon>Sphaerotilaceae</taxon>
        <taxon>Rubrivivax</taxon>
    </lineage>
</organism>
<evidence type="ECO:0000256" key="4">
    <source>
        <dbReference type="ARBA" id="ARBA00022692"/>
    </source>
</evidence>
<dbReference type="InterPro" id="IPR003370">
    <property type="entry name" value="Chromate_transpt"/>
</dbReference>
<evidence type="ECO:0000313" key="9">
    <source>
        <dbReference type="Proteomes" id="UP000295106"/>
    </source>
</evidence>
<feature type="transmembrane region" description="Helical" evidence="7">
    <location>
        <begin position="343"/>
        <end position="360"/>
    </location>
</feature>
<dbReference type="RefSeq" id="WP_132649049.1">
    <property type="nucleotide sequence ID" value="NZ_CP181386.1"/>
</dbReference>
<evidence type="ECO:0000256" key="2">
    <source>
        <dbReference type="ARBA" id="ARBA00005262"/>
    </source>
</evidence>
<keyword evidence="3" id="KW-1003">Cell membrane</keyword>
<name>A0A4R2M607_RUBGE</name>
<dbReference type="GeneID" id="99685503"/>
<dbReference type="Pfam" id="PF02417">
    <property type="entry name" value="Chromate_transp"/>
    <property type="match status" value="2"/>
</dbReference>
<keyword evidence="6 7" id="KW-0472">Membrane</keyword>
<evidence type="ECO:0000256" key="3">
    <source>
        <dbReference type="ARBA" id="ARBA00022475"/>
    </source>
</evidence>
<evidence type="ECO:0000256" key="7">
    <source>
        <dbReference type="SAM" id="Phobius"/>
    </source>
</evidence>
<dbReference type="InterPro" id="IPR014047">
    <property type="entry name" value="Chr_Tranpt_l_chain"/>
</dbReference>
<feature type="transmembrane region" description="Helical" evidence="7">
    <location>
        <begin position="22"/>
        <end position="44"/>
    </location>
</feature>
<feature type="transmembrane region" description="Helical" evidence="7">
    <location>
        <begin position="209"/>
        <end position="228"/>
    </location>
</feature>
<evidence type="ECO:0000256" key="6">
    <source>
        <dbReference type="ARBA" id="ARBA00023136"/>
    </source>
</evidence>